<dbReference type="RefSeq" id="WP_255134317.1">
    <property type="nucleotide sequence ID" value="NZ_JANDBC010000001.1"/>
</dbReference>
<name>A0A9X2L336_9BACT</name>
<dbReference type="Pfam" id="PF10861">
    <property type="entry name" value="DUF2784"/>
    <property type="match status" value="1"/>
</dbReference>
<evidence type="ECO:0000256" key="1">
    <source>
        <dbReference type="SAM" id="Phobius"/>
    </source>
</evidence>
<reference evidence="2" key="1">
    <citation type="submission" date="2022-06" db="EMBL/GenBank/DDBJ databases">
        <title>Gracilimonas sp. CAU 1638 isolated from sea sediment.</title>
        <authorList>
            <person name="Kim W."/>
        </authorList>
    </citation>
    <scope>NUCLEOTIDE SEQUENCE</scope>
    <source>
        <strain evidence="2">CAU 1638</strain>
    </source>
</reference>
<dbReference type="AlphaFoldDB" id="A0A9X2L336"/>
<evidence type="ECO:0000313" key="2">
    <source>
        <dbReference type="EMBL" id="MCP9291451.1"/>
    </source>
</evidence>
<keyword evidence="3" id="KW-1185">Reference proteome</keyword>
<feature type="transmembrane region" description="Helical" evidence="1">
    <location>
        <begin position="32"/>
        <end position="53"/>
    </location>
</feature>
<keyword evidence="1" id="KW-0472">Membrane</keyword>
<accession>A0A9X2L336</accession>
<evidence type="ECO:0000313" key="3">
    <source>
        <dbReference type="Proteomes" id="UP001139125"/>
    </source>
</evidence>
<organism evidence="2 3">
    <name type="scientific">Gracilimonas sediminicola</name>
    <dbReference type="NCBI Taxonomy" id="2952158"/>
    <lineage>
        <taxon>Bacteria</taxon>
        <taxon>Pseudomonadati</taxon>
        <taxon>Balneolota</taxon>
        <taxon>Balneolia</taxon>
        <taxon>Balneolales</taxon>
        <taxon>Balneolaceae</taxon>
        <taxon>Gracilimonas</taxon>
    </lineage>
</organism>
<protein>
    <submittedName>
        <fullName evidence="2">DUF2784 domain-containing protein</fullName>
    </submittedName>
</protein>
<dbReference type="Proteomes" id="UP001139125">
    <property type="component" value="Unassembled WGS sequence"/>
</dbReference>
<proteinExistence type="predicted"/>
<feature type="transmembrane region" description="Helical" evidence="1">
    <location>
        <begin position="89"/>
        <end position="114"/>
    </location>
</feature>
<keyword evidence="1" id="KW-1133">Transmembrane helix</keyword>
<gene>
    <name evidence="2" type="ORF">NM125_07635</name>
</gene>
<sequence>MYQFLDVFFVVFHFSLIAFNLTGWIWRKTRRLHLYVISATIFSWIGLGAVYGWGYCPCTDWHWQVKRALGEADLPASYVKYYLDSISGFAWSAPLVDSIVAISGVGALLISGWLNYKNRVE</sequence>
<dbReference type="EMBL" id="JANDBC010000001">
    <property type="protein sequence ID" value="MCP9291451.1"/>
    <property type="molecule type" value="Genomic_DNA"/>
</dbReference>
<comment type="caution">
    <text evidence="2">The sequence shown here is derived from an EMBL/GenBank/DDBJ whole genome shotgun (WGS) entry which is preliminary data.</text>
</comment>
<dbReference type="InterPro" id="IPR021218">
    <property type="entry name" value="DUF2784"/>
</dbReference>
<feature type="transmembrane region" description="Helical" evidence="1">
    <location>
        <begin position="6"/>
        <end position="25"/>
    </location>
</feature>
<keyword evidence="1" id="KW-0812">Transmembrane</keyword>